<evidence type="ECO:0000313" key="3">
    <source>
        <dbReference type="Proteomes" id="UP000319716"/>
    </source>
</evidence>
<sequence length="37" mass="4505">MHKRKTSPYYPRNALHSADNRKNSAYFTRYLMKDQNT</sequence>
<evidence type="ECO:0000256" key="1">
    <source>
        <dbReference type="SAM" id="MobiDB-lite"/>
    </source>
</evidence>
<feature type="region of interest" description="Disordered" evidence="1">
    <location>
        <begin position="1"/>
        <end position="22"/>
    </location>
</feature>
<dbReference type="EMBL" id="BEXB01000011">
    <property type="protein sequence ID" value="GAY76155.1"/>
    <property type="molecule type" value="Genomic_DNA"/>
</dbReference>
<dbReference type="AlphaFoldDB" id="A0A4Y1ZAT5"/>
<reference evidence="2 3" key="1">
    <citation type="submission" date="2017-11" db="EMBL/GenBank/DDBJ databases">
        <title>Draft Genome Sequence of Sporolactobacillus inulinus NBRC 111894 Isolated from Koso, a Japanese Sugar-Vegetable Fermented Beverage.</title>
        <authorList>
            <person name="Chiou T.Y."/>
            <person name="Oshima K."/>
            <person name="Suda W."/>
            <person name="Hattori M."/>
            <person name="Takahashi T."/>
        </authorList>
    </citation>
    <scope>NUCLEOTIDE SEQUENCE [LARGE SCALE GENOMIC DNA]</scope>
    <source>
        <strain evidence="2 3">NBRC111894</strain>
    </source>
</reference>
<gene>
    <name evidence="2" type="ORF">NBRC111894_1709</name>
</gene>
<accession>A0A4Y1ZAT5</accession>
<proteinExistence type="predicted"/>
<comment type="caution">
    <text evidence="2">The sequence shown here is derived from an EMBL/GenBank/DDBJ whole genome shotgun (WGS) entry which is preliminary data.</text>
</comment>
<evidence type="ECO:0000313" key="2">
    <source>
        <dbReference type="EMBL" id="GAY76155.1"/>
    </source>
</evidence>
<name>A0A4Y1ZAT5_9BACL</name>
<organism evidence="2 3">
    <name type="scientific">Sporolactobacillus inulinus</name>
    <dbReference type="NCBI Taxonomy" id="2078"/>
    <lineage>
        <taxon>Bacteria</taxon>
        <taxon>Bacillati</taxon>
        <taxon>Bacillota</taxon>
        <taxon>Bacilli</taxon>
        <taxon>Bacillales</taxon>
        <taxon>Sporolactobacillaceae</taxon>
        <taxon>Sporolactobacillus</taxon>
    </lineage>
</organism>
<dbReference type="Proteomes" id="UP000319716">
    <property type="component" value="Unassembled WGS sequence"/>
</dbReference>
<protein>
    <submittedName>
        <fullName evidence="2">Uncharacterized protein</fullName>
    </submittedName>
</protein>